<organism evidence="4 6">
    <name type="scientific">Acutalibacter muris</name>
    <dbReference type="NCBI Taxonomy" id="1796620"/>
    <lineage>
        <taxon>Bacteria</taxon>
        <taxon>Bacillati</taxon>
        <taxon>Bacillota</taxon>
        <taxon>Clostridia</taxon>
        <taxon>Eubacteriales</taxon>
        <taxon>Acutalibacteraceae</taxon>
        <taxon>Acutalibacter</taxon>
    </lineage>
</organism>
<reference evidence="4 6" key="3">
    <citation type="submission" date="2020-11" db="EMBL/GenBank/DDBJ databases">
        <title>Closed and high quality bacterial genomes of the OMM12 community.</title>
        <authorList>
            <person name="Marbouty M."/>
            <person name="Lamy-Besnier Q."/>
            <person name="Debarbieux L."/>
            <person name="Koszul R."/>
        </authorList>
    </citation>
    <scope>NUCLEOTIDE SEQUENCE [LARGE SCALE GENOMIC DNA]</scope>
    <source>
        <strain evidence="4 6">KB18</strain>
    </source>
</reference>
<dbReference type="InterPro" id="IPR050807">
    <property type="entry name" value="TransReg_Diox_bact_type"/>
</dbReference>
<evidence type="ECO:0000313" key="4">
    <source>
        <dbReference type="EMBL" id="QQR30447.1"/>
    </source>
</evidence>
<dbReference type="Proteomes" id="UP000196710">
    <property type="component" value="Chromosome"/>
</dbReference>
<dbReference type="KEGG" id="amur:ADH66_11215"/>
<dbReference type="PANTHER" id="PTHR46797:SF1">
    <property type="entry name" value="METHYLPHOSPHONATE SYNTHASE"/>
    <property type="match status" value="1"/>
</dbReference>
<dbReference type="EMBL" id="CP065321">
    <property type="protein sequence ID" value="QQR30447.1"/>
    <property type="molecule type" value="Genomic_DNA"/>
</dbReference>
<evidence type="ECO:0000313" key="3">
    <source>
        <dbReference type="EMBL" id="ASB41174.1"/>
    </source>
</evidence>
<dbReference type="Proteomes" id="UP000596035">
    <property type="component" value="Chromosome"/>
</dbReference>
<dbReference type="GO" id="GO:0003700">
    <property type="term" value="F:DNA-binding transcription factor activity"/>
    <property type="evidence" value="ECO:0007669"/>
    <property type="project" value="TreeGrafter"/>
</dbReference>
<keyword evidence="1" id="KW-0238">DNA-binding</keyword>
<dbReference type="AlphaFoldDB" id="A0A1Z2XRV2"/>
<reference evidence="5" key="2">
    <citation type="submission" date="2017-05" db="EMBL/GenBank/DDBJ databases">
        <title>Improved OligoMM genomes.</title>
        <authorList>
            <person name="Garzetti D."/>
        </authorList>
    </citation>
    <scope>NUCLEOTIDE SEQUENCE [LARGE SCALE GENOMIC DNA]</scope>
    <source>
        <strain evidence="5">KB18</strain>
    </source>
</reference>
<dbReference type="RefSeq" id="WP_066540836.1">
    <property type="nucleotide sequence ID" value="NZ_CP021422.1"/>
</dbReference>
<evidence type="ECO:0000313" key="6">
    <source>
        <dbReference type="Proteomes" id="UP000596035"/>
    </source>
</evidence>
<reference evidence="3" key="1">
    <citation type="journal article" date="2017" name="Genome Announc.">
        <title>High-Quality Whole-Genome Sequences of the Oligo-Mouse-Microbiota Bacterial Community.</title>
        <authorList>
            <person name="Garzetti D."/>
            <person name="Brugiroux S."/>
            <person name="Bunk B."/>
            <person name="Pukall R."/>
            <person name="McCoy K.D."/>
            <person name="Macpherson A.J."/>
            <person name="Stecher B."/>
        </authorList>
    </citation>
    <scope>NUCLEOTIDE SEQUENCE</scope>
    <source>
        <strain evidence="3">KB18</strain>
    </source>
</reference>
<name>A0A1Z2XRV2_9FIRM</name>
<dbReference type="EMBL" id="CP021422">
    <property type="protein sequence ID" value="ASB41174.1"/>
    <property type="molecule type" value="Genomic_DNA"/>
</dbReference>
<evidence type="ECO:0000259" key="2">
    <source>
        <dbReference type="PROSITE" id="PS50943"/>
    </source>
</evidence>
<accession>A0A1Z2XRV2</accession>
<evidence type="ECO:0000256" key="1">
    <source>
        <dbReference type="ARBA" id="ARBA00023125"/>
    </source>
</evidence>
<gene>
    <name evidence="3" type="ORF">ADH66_11215</name>
    <name evidence="4" type="ORF">I5Q82_01530</name>
</gene>
<dbReference type="PROSITE" id="PS50943">
    <property type="entry name" value="HTH_CROC1"/>
    <property type="match status" value="1"/>
</dbReference>
<protein>
    <submittedName>
        <fullName evidence="3 4">Transcriptional regulator</fullName>
    </submittedName>
</protein>
<dbReference type="PANTHER" id="PTHR46797">
    <property type="entry name" value="HTH-TYPE TRANSCRIPTIONAL REGULATOR"/>
    <property type="match status" value="1"/>
</dbReference>
<dbReference type="SMART" id="SM00530">
    <property type="entry name" value="HTH_XRE"/>
    <property type="match status" value="1"/>
</dbReference>
<dbReference type="InterPro" id="IPR001387">
    <property type="entry name" value="Cro/C1-type_HTH"/>
</dbReference>
<dbReference type="Pfam" id="PF01381">
    <property type="entry name" value="HTH_3"/>
    <property type="match status" value="1"/>
</dbReference>
<dbReference type="Gene3D" id="1.10.260.40">
    <property type="entry name" value="lambda repressor-like DNA-binding domains"/>
    <property type="match status" value="1"/>
</dbReference>
<dbReference type="GO" id="GO:0003677">
    <property type="term" value="F:DNA binding"/>
    <property type="evidence" value="ECO:0007669"/>
    <property type="project" value="UniProtKB-KW"/>
</dbReference>
<feature type="domain" description="HTH cro/C1-type" evidence="2">
    <location>
        <begin position="8"/>
        <end position="62"/>
    </location>
</feature>
<dbReference type="SUPFAM" id="SSF47413">
    <property type="entry name" value="lambda repressor-like DNA-binding domains"/>
    <property type="match status" value="1"/>
</dbReference>
<proteinExistence type="predicted"/>
<dbReference type="GO" id="GO:0005829">
    <property type="term" value="C:cytosol"/>
    <property type="evidence" value="ECO:0007669"/>
    <property type="project" value="TreeGrafter"/>
</dbReference>
<sequence>MDSIGRKIRELRKIRNLTQEQLAERCGVSLSCISRWENDVLHPTAKNIESLSKALSANITELFPSYAVQPSESLIVREIVSIVERMTEPEQKFVLETLIHYQEVRNSLTKDSIT</sequence>
<dbReference type="CDD" id="cd00093">
    <property type="entry name" value="HTH_XRE"/>
    <property type="match status" value="1"/>
</dbReference>
<keyword evidence="5" id="KW-1185">Reference proteome</keyword>
<dbReference type="InterPro" id="IPR010982">
    <property type="entry name" value="Lambda_DNA-bd_dom_sf"/>
</dbReference>
<evidence type="ECO:0000313" key="5">
    <source>
        <dbReference type="Proteomes" id="UP000196710"/>
    </source>
</evidence>